<evidence type="ECO:0000313" key="1">
    <source>
        <dbReference type="EMBL" id="SEI99829.1"/>
    </source>
</evidence>
<dbReference type="Proteomes" id="UP000198888">
    <property type="component" value="Unassembled WGS sequence"/>
</dbReference>
<proteinExistence type="predicted"/>
<dbReference type="Gene3D" id="3.40.190.150">
    <property type="entry name" value="Bordetella uptake gene, domain 1"/>
    <property type="match status" value="1"/>
</dbReference>
<dbReference type="NCBIfam" id="TIGR01409">
    <property type="entry name" value="TAT_signal_seq"/>
    <property type="match status" value="1"/>
</dbReference>
<gene>
    <name evidence="1" type="ORF">SAMN05444271_11555</name>
</gene>
<dbReference type="SUPFAM" id="SSF53850">
    <property type="entry name" value="Periplasmic binding protein-like II"/>
    <property type="match status" value="1"/>
</dbReference>
<organism evidence="1 2">
    <name type="scientific">Halohasta litchfieldiae</name>
    <dbReference type="NCBI Taxonomy" id="1073996"/>
    <lineage>
        <taxon>Archaea</taxon>
        <taxon>Methanobacteriati</taxon>
        <taxon>Methanobacteriota</taxon>
        <taxon>Stenosarchaea group</taxon>
        <taxon>Halobacteria</taxon>
        <taxon>Halobacteriales</taxon>
        <taxon>Haloferacaceae</taxon>
        <taxon>Halohasta</taxon>
    </lineage>
</organism>
<accession>A0A1H6V5A8</accession>
<dbReference type="InterPro" id="IPR042100">
    <property type="entry name" value="Bug_dom1"/>
</dbReference>
<dbReference type="Pfam" id="PF03401">
    <property type="entry name" value="TctC"/>
    <property type="match status" value="1"/>
</dbReference>
<evidence type="ECO:0000313" key="2">
    <source>
        <dbReference type="Proteomes" id="UP000198888"/>
    </source>
</evidence>
<protein>
    <submittedName>
        <fullName evidence="1">Tat (Twin-arginine translocation) pathway signal sequence</fullName>
    </submittedName>
</protein>
<dbReference type="PANTHER" id="PTHR42928">
    <property type="entry name" value="TRICARBOXYLATE-BINDING PROTEIN"/>
    <property type="match status" value="1"/>
</dbReference>
<dbReference type="InterPro" id="IPR019546">
    <property type="entry name" value="TAT_signal_bac_arc"/>
</dbReference>
<reference evidence="1 2" key="1">
    <citation type="submission" date="2016-10" db="EMBL/GenBank/DDBJ databases">
        <authorList>
            <person name="de Groot N.N."/>
        </authorList>
    </citation>
    <scope>NUCLEOTIDE SEQUENCE [LARGE SCALE GENOMIC DNA]</scope>
    <source>
        <strain evidence="1 2">DSM 22187</strain>
    </source>
</reference>
<dbReference type="AlphaFoldDB" id="A0A1H6V5A8"/>
<keyword evidence="2" id="KW-1185">Reference proteome</keyword>
<dbReference type="STRING" id="1073996.SAMN05444271_11555"/>
<dbReference type="InterPro" id="IPR005064">
    <property type="entry name" value="BUG"/>
</dbReference>
<dbReference type="EMBL" id="FNYR01000015">
    <property type="protein sequence ID" value="SEI99829.1"/>
    <property type="molecule type" value="Genomic_DNA"/>
</dbReference>
<dbReference type="PANTHER" id="PTHR42928:SF5">
    <property type="entry name" value="BLR1237 PROTEIN"/>
    <property type="match status" value="1"/>
</dbReference>
<name>A0A1H6V5A8_9EURY</name>
<dbReference type="Gene3D" id="3.40.190.10">
    <property type="entry name" value="Periplasmic binding protein-like II"/>
    <property type="match status" value="1"/>
</dbReference>
<sequence>MEIYMYGGLFDESVMVDTNRRQFVKLTGAGIGMAGLAGCLGGDGGNGGGGGGGDDYPPSSLTFVNAYSEGGGVDTNFRQIQEYFEDALGANLSPEYRAGAGTRTAATTVAQDEELMRIGGTLSPATPAAVAVDEVEGTEPQYTLDDLQPLGTLSGEAAIIRVRDDEERFRTVQELVDYSVDNNITVGASGPTNRNVLSIIQLMEQTEADFTIVPFDGGGATQTALLQGEIDVAARSVYNSASIAEDSHCLCIYAEENPEPGLTNDAPPINDELGTDINYAPSNGTQFYYVSAAAAEEYPDRYEQVQQAFKTAHENEEYRADLAEIDEEGKLVWNTPEETDAILQSAYETYRDFAPLFDEYVQS</sequence>